<evidence type="ECO:0000256" key="11">
    <source>
        <dbReference type="ARBA" id="ARBA00023014"/>
    </source>
</evidence>
<evidence type="ECO:0000256" key="14">
    <source>
        <dbReference type="PIRNR" id="PIRNR006439"/>
    </source>
</evidence>
<feature type="binding site" evidence="15">
    <location>
        <position position="571"/>
    </location>
    <ligand>
        <name>[4Fe-4S] cluster</name>
        <dbReference type="ChEBI" id="CHEBI:49883"/>
        <label>1</label>
    </ligand>
</feature>
<feature type="binding site" evidence="15">
    <location>
        <position position="536"/>
    </location>
    <ligand>
        <name>[4Fe-4S] cluster</name>
        <dbReference type="ChEBI" id="CHEBI:49883"/>
        <label>1</label>
    </ligand>
</feature>
<proteinExistence type="predicted"/>
<evidence type="ECO:0000256" key="8">
    <source>
        <dbReference type="ARBA" id="ARBA00022982"/>
    </source>
</evidence>
<reference evidence="17" key="1">
    <citation type="submission" date="2020-07" db="EMBL/GenBank/DDBJ databases">
        <title>Koleobacter methoxysyntrophicus gen. nov., sp. nov., a novel anaerobic bacterium isolated from deep subsurface oil field and proposal of Koleobacterales ord. nov. in the phylum Firmicutes.</title>
        <authorList>
            <person name="Sakamoto S."/>
            <person name="Tamaki H."/>
        </authorList>
    </citation>
    <scope>NUCLEOTIDE SEQUENCE</scope>
    <source>
        <strain evidence="17">NRmbB1</strain>
    </source>
</reference>
<keyword evidence="10 14" id="KW-0408">Iron</keyword>
<dbReference type="GO" id="GO:0030976">
    <property type="term" value="F:thiamine pyrophosphate binding"/>
    <property type="evidence" value="ECO:0007669"/>
    <property type="project" value="InterPro"/>
</dbReference>
<comment type="catalytic activity">
    <reaction evidence="13 14">
        <text>indole-3-pyruvate + 2 oxidized [2Fe-2S]-[ferredoxin] + CoA = (indol-3-yl)acetyl-CoA + 2 reduced [2Fe-2S]-[ferredoxin] + CO2 + H(+)</text>
        <dbReference type="Rhea" id="RHEA:12645"/>
        <dbReference type="Rhea" id="RHEA-COMP:10000"/>
        <dbReference type="Rhea" id="RHEA-COMP:10001"/>
        <dbReference type="ChEBI" id="CHEBI:15378"/>
        <dbReference type="ChEBI" id="CHEBI:16526"/>
        <dbReference type="ChEBI" id="CHEBI:17640"/>
        <dbReference type="ChEBI" id="CHEBI:33737"/>
        <dbReference type="ChEBI" id="CHEBI:33738"/>
        <dbReference type="ChEBI" id="CHEBI:57271"/>
        <dbReference type="ChEBI" id="CHEBI:57287"/>
        <dbReference type="EC" id="1.2.7.8"/>
    </reaction>
</comment>
<keyword evidence="9 14" id="KW-0560">Oxidoreductase</keyword>
<dbReference type="AlphaFoldDB" id="A0A8A0RNA6"/>
<evidence type="ECO:0000256" key="10">
    <source>
        <dbReference type="ARBA" id="ARBA00023004"/>
    </source>
</evidence>
<dbReference type="CDD" id="cd07034">
    <property type="entry name" value="TPP_PYR_PFOR_IOR-alpha_like"/>
    <property type="match status" value="1"/>
</dbReference>
<dbReference type="Gene3D" id="3.40.50.970">
    <property type="match status" value="2"/>
</dbReference>
<dbReference type="Pfam" id="PF01855">
    <property type="entry name" value="POR_N"/>
    <property type="match status" value="1"/>
</dbReference>
<dbReference type="EC" id="1.2.7.8" evidence="3 14"/>
<sequence length="583" mass="64242">MKALLSGNEAIARGAYENGVTVATAYPGTPSTEILENMVNYKDKIYCEWAPNEKVAMEVAIGASFGGARTLVAMKHVGLNVAADPFLTLSYTGVKGGMVVVSADDPSMHSSQNEQDNRHYARLAKVPMLEPSDSQEAKDFVGIALDISEQFDTPVLLRTTTRISHSKTVVELKDRREKPEPAEFERAPQKFVMIPGHARLRHIEVEERLKKLEEYANNAEINRIEWGDAKIGVITSGISYQYVKEAMPEASVLKLGLTYPLAKDLIRSFAEKVDTLFVVEELDPFLEEQIKAMGIKVTGKDKLPLIYEFDQGVIRERLLGEKRKEDNILSDVSLPPRPPVLCPGCPHRGVFYVLKKLKLVVTGDIGCYTLGVVPPLSAMDTTVCMGASVGMAFGAELALKDKIKHKVVGVIGDSTFIHSGITGLIDIVYNKGASTIIILDNRITGMTGHQDNPATGKTLMGERTHQLDLGEVARAVGVKNVRVIDPYDLEETERVIREEVAKDEPSVIITNRPCVLIVKDKEWDKYQVDQELCRSCGMCYKVGCSAIYKENGKAKIDTLFCTGCGVCQQVCKFNAIKKVGEEE</sequence>
<accession>A0A8A0RNA6</accession>
<dbReference type="InterPro" id="IPR045025">
    <property type="entry name" value="HACL1-like"/>
</dbReference>
<comment type="subunit">
    <text evidence="2">Heterodimer of the IorA and IorB subunits.</text>
</comment>
<evidence type="ECO:0000256" key="13">
    <source>
        <dbReference type="ARBA" id="ARBA00048332"/>
    </source>
</evidence>
<keyword evidence="6 14" id="KW-0004">4Fe-4S</keyword>
<dbReference type="InterPro" id="IPR009014">
    <property type="entry name" value="Transketo_C/PFOR_II"/>
</dbReference>
<evidence type="ECO:0000313" key="17">
    <source>
        <dbReference type="EMBL" id="QSQ08927.1"/>
    </source>
</evidence>
<feature type="binding site" evidence="15">
    <location>
        <position position="533"/>
    </location>
    <ligand>
        <name>[4Fe-4S] cluster</name>
        <dbReference type="ChEBI" id="CHEBI:49883"/>
        <label>1</label>
    </ligand>
</feature>
<dbReference type="PROSITE" id="PS51379">
    <property type="entry name" value="4FE4S_FER_2"/>
    <property type="match status" value="2"/>
</dbReference>
<feature type="binding site" evidence="15">
    <location>
        <position position="567"/>
    </location>
    <ligand>
        <name>[4Fe-4S] cluster</name>
        <dbReference type="ChEBI" id="CHEBI:49883"/>
        <label>2</label>
    </ligand>
</feature>
<dbReference type="GO" id="GO:0051539">
    <property type="term" value="F:4 iron, 4 sulfur cluster binding"/>
    <property type="evidence" value="ECO:0007669"/>
    <property type="project" value="UniProtKB-UniRule"/>
</dbReference>
<evidence type="ECO:0000256" key="5">
    <source>
        <dbReference type="ARBA" id="ARBA00022448"/>
    </source>
</evidence>
<evidence type="ECO:0000256" key="3">
    <source>
        <dbReference type="ARBA" id="ARBA00012812"/>
    </source>
</evidence>
<dbReference type="InterPro" id="IPR017721">
    <property type="entry name" value="IorA"/>
</dbReference>
<dbReference type="FunFam" id="3.40.50.970:FF:000039">
    <property type="entry name" value="Indolepyruvate oxidoreductase subunit IorA"/>
    <property type="match status" value="1"/>
</dbReference>
<feature type="binding site" evidence="15">
    <location>
        <position position="544"/>
    </location>
    <ligand>
        <name>[4Fe-4S] cluster</name>
        <dbReference type="ChEBI" id="CHEBI:49883"/>
        <label>2</label>
    </ligand>
</feature>
<feature type="binding site" evidence="15">
    <location>
        <position position="539"/>
    </location>
    <ligand>
        <name>[4Fe-4S] cluster</name>
        <dbReference type="ChEBI" id="CHEBI:49883"/>
        <label>1</label>
    </ligand>
</feature>
<dbReference type="RefSeq" id="WP_206709126.1">
    <property type="nucleotide sequence ID" value="NZ_CP059066.1"/>
</dbReference>
<evidence type="ECO:0000256" key="12">
    <source>
        <dbReference type="ARBA" id="ARBA00030514"/>
    </source>
</evidence>
<keyword evidence="11 14" id="KW-0411">Iron-sulfur</keyword>
<dbReference type="PANTHER" id="PTHR43710">
    <property type="entry name" value="2-HYDROXYACYL-COA LYASE"/>
    <property type="match status" value="1"/>
</dbReference>
<keyword evidence="7 14" id="KW-0479">Metal-binding</keyword>
<feature type="binding site" evidence="15">
    <location>
        <position position="564"/>
    </location>
    <ligand>
        <name>[4Fe-4S] cluster</name>
        <dbReference type="ChEBI" id="CHEBI:49883"/>
        <label>2</label>
    </ligand>
</feature>
<organism evidence="17 18">
    <name type="scientific">Koleobacter methoxysyntrophicus</name>
    <dbReference type="NCBI Taxonomy" id="2751313"/>
    <lineage>
        <taxon>Bacteria</taxon>
        <taxon>Bacillati</taxon>
        <taxon>Bacillota</taxon>
        <taxon>Clostridia</taxon>
        <taxon>Koleobacterales</taxon>
        <taxon>Koleobacteraceae</taxon>
        <taxon>Koleobacter</taxon>
    </lineage>
</organism>
<dbReference type="KEGG" id="kme:H0A61_01280"/>
<evidence type="ECO:0000256" key="1">
    <source>
        <dbReference type="ARBA" id="ARBA00002995"/>
    </source>
</evidence>
<keyword evidence="8 14" id="KW-0249">Electron transport</keyword>
<dbReference type="EMBL" id="CP059066">
    <property type="protein sequence ID" value="QSQ08927.1"/>
    <property type="molecule type" value="Genomic_DNA"/>
</dbReference>
<keyword evidence="18" id="KW-1185">Reference proteome</keyword>
<comment type="function">
    <text evidence="1 14">Catalyzes the ferredoxin-dependent oxidative decarboxylation of arylpyruvates.</text>
</comment>
<dbReference type="InterPro" id="IPR017896">
    <property type="entry name" value="4Fe4S_Fe-S-bd"/>
</dbReference>
<dbReference type="SUPFAM" id="SSF52518">
    <property type="entry name" value="Thiamin diphosphate-binding fold (THDP-binding)"/>
    <property type="match status" value="2"/>
</dbReference>
<dbReference type="GO" id="GO:0046872">
    <property type="term" value="F:metal ion binding"/>
    <property type="evidence" value="ECO:0007669"/>
    <property type="project" value="UniProtKB-UniRule"/>
</dbReference>
<evidence type="ECO:0000256" key="2">
    <source>
        <dbReference type="ARBA" id="ARBA00011238"/>
    </source>
</evidence>
<dbReference type="Pfam" id="PF02775">
    <property type="entry name" value="TPP_enzyme_C"/>
    <property type="match status" value="1"/>
</dbReference>
<evidence type="ECO:0000256" key="4">
    <source>
        <dbReference type="ARBA" id="ARBA00017710"/>
    </source>
</evidence>
<dbReference type="Proteomes" id="UP000662904">
    <property type="component" value="Chromosome"/>
</dbReference>
<feature type="binding site" evidence="15">
    <location>
        <position position="561"/>
    </location>
    <ligand>
        <name>[4Fe-4S] cluster</name>
        <dbReference type="ChEBI" id="CHEBI:49883"/>
        <label>2</label>
    </ligand>
</feature>
<dbReference type="InterPro" id="IPR002880">
    <property type="entry name" value="Pyrv_Fd/Flavodoxin_OxRdtase_N"/>
</dbReference>
<evidence type="ECO:0000313" key="18">
    <source>
        <dbReference type="Proteomes" id="UP000662904"/>
    </source>
</evidence>
<evidence type="ECO:0000256" key="15">
    <source>
        <dbReference type="PIRSR" id="PIRSR006439-50"/>
    </source>
</evidence>
<evidence type="ECO:0000256" key="9">
    <source>
        <dbReference type="ARBA" id="ARBA00023002"/>
    </source>
</evidence>
<dbReference type="PANTHER" id="PTHR43710:SF5">
    <property type="entry name" value="INDOLEPYRUVATE FERREDOXIN OXIDOREDUCTASE ALPHA SUBUNIT"/>
    <property type="match status" value="1"/>
</dbReference>
<dbReference type="SUPFAM" id="SSF52922">
    <property type="entry name" value="TK C-terminal domain-like"/>
    <property type="match status" value="1"/>
</dbReference>
<evidence type="ECO:0000256" key="6">
    <source>
        <dbReference type="ARBA" id="ARBA00022485"/>
    </source>
</evidence>
<comment type="cofactor">
    <cofactor evidence="14 15">
        <name>[4Fe-4S] cluster</name>
        <dbReference type="ChEBI" id="CHEBI:49883"/>
    </cofactor>
    <text evidence="14 15">Binds 2 [4Fe-4S] clusters. In this family the first cluster has a non-standard and varying [4Fe-4S] binding motif CX(2)CX(2)CX(4-5)CP.</text>
</comment>
<dbReference type="NCBIfam" id="TIGR03336">
    <property type="entry name" value="IOR_alpha"/>
    <property type="match status" value="1"/>
</dbReference>
<gene>
    <name evidence="17" type="ORF">H0A61_01280</name>
</gene>
<protein>
    <recommendedName>
        <fullName evidence="4 14">Indolepyruvate oxidoreductase subunit IorA</fullName>
        <shortName evidence="14">IOR</shortName>
        <ecNumber evidence="3 14">1.2.7.8</ecNumber>
    </recommendedName>
    <alternativeName>
        <fullName evidence="12 14">Indolepyruvate ferredoxin oxidoreductase subunit alpha</fullName>
    </alternativeName>
</protein>
<feature type="domain" description="4Fe-4S ferredoxin-type" evidence="16">
    <location>
        <begin position="524"/>
        <end position="544"/>
    </location>
</feature>
<dbReference type="InterPro" id="IPR011766">
    <property type="entry name" value="TPP_enzyme_TPP-bd"/>
</dbReference>
<dbReference type="PIRSF" id="PIRSF006439">
    <property type="entry name" value="Indolepyruvate_ferr_oxidored"/>
    <property type="match status" value="1"/>
</dbReference>
<dbReference type="Gene3D" id="3.30.70.20">
    <property type="match status" value="1"/>
</dbReference>
<dbReference type="GO" id="GO:0043805">
    <property type="term" value="F:indolepyruvate ferredoxin oxidoreductase activity"/>
    <property type="evidence" value="ECO:0007669"/>
    <property type="project" value="UniProtKB-UniRule"/>
</dbReference>
<dbReference type="CDD" id="cd02008">
    <property type="entry name" value="TPP_IOR_alpha"/>
    <property type="match status" value="1"/>
</dbReference>
<keyword evidence="5 14" id="KW-0813">Transport</keyword>
<evidence type="ECO:0000256" key="7">
    <source>
        <dbReference type="ARBA" id="ARBA00022723"/>
    </source>
</evidence>
<evidence type="ECO:0000259" key="16">
    <source>
        <dbReference type="PROSITE" id="PS51379"/>
    </source>
</evidence>
<name>A0A8A0RNA6_9FIRM</name>
<dbReference type="InterPro" id="IPR029061">
    <property type="entry name" value="THDP-binding"/>
</dbReference>
<feature type="domain" description="4Fe-4S ferredoxin-type" evidence="16">
    <location>
        <begin position="552"/>
        <end position="581"/>
    </location>
</feature>
<dbReference type="Pfam" id="PF00037">
    <property type="entry name" value="Fer4"/>
    <property type="match status" value="1"/>
</dbReference>